<dbReference type="GeneID" id="16797222"/>
<sequence>MKKSILLLGALFVLLFTITPTGVDAQTKDPDTRRICRTVEVENSFLWIFSYTTVETRCSHQYTYEEN</sequence>
<evidence type="ECO:0000313" key="1">
    <source>
        <dbReference type="EMBL" id="AGO48631.1"/>
    </source>
</evidence>
<organism evidence="1 2">
    <name type="scientific">Cellulophaga phage phi18:3</name>
    <dbReference type="NCBI Taxonomy" id="1327983"/>
    <lineage>
        <taxon>Viruses</taxon>
        <taxon>Duplodnaviria</taxon>
        <taxon>Heunggongvirae</taxon>
        <taxon>Uroviricota</taxon>
        <taxon>Caudoviricetes</taxon>
        <taxon>Pachyviridae</taxon>
        <taxon>Baltivirus</taxon>
        <taxon>Baltivirus phi18tres</taxon>
    </lineage>
</organism>
<dbReference type="RefSeq" id="YP_008241312.1">
    <property type="nucleotide sequence ID" value="NC_021794.1"/>
</dbReference>
<reference evidence="1 2" key="1">
    <citation type="journal article" date="2013" name="Proc. Natl. Acad. Sci. U.S.A.">
        <title>Twelve previously unknown phage genera are ubiquitous in global oceans.</title>
        <authorList>
            <person name="Holmfeldt K."/>
            <person name="Solonenko N."/>
            <person name="Shah M."/>
            <person name="Corrier K."/>
            <person name="Riemann L."/>
            <person name="Verberkmoes N.C."/>
            <person name="Sullivan M.B."/>
        </authorList>
    </citation>
    <scope>NUCLEOTIDE SEQUENCE [LARGE SCALE GENOMIC DNA]</scope>
    <source>
        <strain evidence="1">Phi18:3</strain>
    </source>
</reference>
<keyword evidence="2" id="KW-1185">Reference proteome</keyword>
<name>R9ZZU7_9CAUD</name>
<dbReference type="KEGG" id="vg:16797222"/>
<dbReference type="Proteomes" id="UP000014728">
    <property type="component" value="Segment"/>
</dbReference>
<reference evidence="2" key="2">
    <citation type="submission" date="2013-03" db="EMBL/GenBank/DDBJ databases">
        <title>The Cellulophaga phages: a novel, diverse, and globally ubiquitous model system.</title>
        <authorList>
            <person name="Holmfeldt K."/>
            <person name="Solonenko N."/>
            <person name="Shah M."/>
            <person name="Corrier K."/>
            <person name="Riemann L."/>
            <person name="VerBerkmoes N.C."/>
            <person name="Sullivan M.B."/>
        </authorList>
    </citation>
    <scope>NUCLEOTIDE SEQUENCE [LARGE SCALE GENOMIC DNA]</scope>
</reference>
<evidence type="ECO:0000313" key="2">
    <source>
        <dbReference type="Proteomes" id="UP000014728"/>
    </source>
</evidence>
<dbReference type="OrthoDB" id="27355at10239"/>
<dbReference type="EMBL" id="KC821620">
    <property type="protein sequence ID" value="AGO48631.1"/>
    <property type="molecule type" value="Genomic_DNA"/>
</dbReference>
<protein>
    <submittedName>
        <fullName evidence="1">Uncharacterized protein</fullName>
    </submittedName>
</protein>
<gene>
    <name evidence="1" type="ORF">Phi18:3_gp119</name>
</gene>
<accession>R9ZZU7</accession>
<proteinExistence type="predicted"/>